<accession>A0A7X2TAT0</accession>
<reference evidence="3 4" key="1">
    <citation type="submission" date="2019-08" db="EMBL/GenBank/DDBJ databases">
        <title>In-depth cultivation of the pig gut microbiome towards novel bacterial diversity and tailored functional studies.</title>
        <authorList>
            <person name="Wylensek D."/>
            <person name="Hitch T.C.A."/>
            <person name="Clavel T."/>
        </authorList>
    </citation>
    <scope>NUCLEOTIDE SEQUENCE [LARGE SCALE GENOMIC DNA]</scope>
    <source>
        <strain evidence="3 4">RF-744-FAT-4</strain>
    </source>
</reference>
<dbReference type="AlphaFoldDB" id="A0A7X2TAT0"/>
<evidence type="ECO:0000313" key="4">
    <source>
        <dbReference type="Proteomes" id="UP000461754"/>
    </source>
</evidence>
<feature type="signal peptide" evidence="1">
    <location>
        <begin position="1"/>
        <end position="32"/>
    </location>
</feature>
<protein>
    <recommendedName>
        <fullName evidence="2">Gram-positive pilin subunit D1 N-terminal domain-containing protein</fullName>
    </recommendedName>
</protein>
<dbReference type="InterPro" id="IPR006311">
    <property type="entry name" value="TAT_signal"/>
</dbReference>
<dbReference type="Pfam" id="PF16555">
    <property type="entry name" value="GramPos_pilinD1"/>
    <property type="match status" value="1"/>
</dbReference>
<dbReference type="SUPFAM" id="SSF49478">
    <property type="entry name" value="Cna protein B-type domain"/>
    <property type="match status" value="1"/>
</dbReference>
<dbReference type="PROSITE" id="PS51318">
    <property type="entry name" value="TAT"/>
    <property type="match status" value="1"/>
</dbReference>
<proteinExistence type="predicted"/>
<keyword evidence="1" id="KW-0732">Signal</keyword>
<sequence>MKFRSHLNKRRFLTALLAAVAALCLAAFPVHAAVNNVPPLSGQKASLELRFIFNDNKTQKAISGAEFTLYRVADLSVSGNTAVFTPLTPFQAHPVDYDHLSASASEKTAAAFAKLTAKAHPAANATTDSNGTARFSSLPYGMYLVVQTGTSGQAAAYDKVEPFLAMVPEGVDQGNGHSLWDYYAVIYPKTTVKARPTPSTPGQPKSHRVKTGDTTSLFERVGAILIASAALIVLARRLKSE</sequence>
<keyword evidence="4" id="KW-1185">Reference proteome</keyword>
<name>A0A7X2TAT0_9FIRM</name>
<dbReference type="RefSeq" id="WP_154576813.1">
    <property type="nucleotide sequence ID" value="NZ_VUMO01000012.1"/>
</dbReference>
<evidence type="ECO:0000256" key="1">
    <source>
        <dbReference type="SAM" id="SignalP"/>
    </source>
</evidence>
<feature type="domain" description="Gram-positive pilin subunit D1 N-terminal" evidence="2">
    <location>
        <begin position="57"/>
        <end position="189"/>
    </location>
</feature>
<dbReference type="InterPro" id="IPR013783">
    <property type="entry name" value="Ig-like_fold"/>
</dbReference>
<dbReference type="EMBL" id="VUMO01000012">
    <property type="protein sequence ID" value="MSS20440.1"/>
    <property type="molecule type" value="Genomic_DNA"/>
</dbReference>
<dbReference type="InterPro" id="IPR032364">
    <property type="entry name" value="GramPos_pilinD1_N"/>
</dbReference>
<dbReference type="Gene3D" id="2.60.40.10">
    <property type="entry name" value="Immunoglobulins"/>
    <property type="match status" value="1"/>
</dbReference>
<evidence type="ECO:0000259" key="2">
    <source>
        <dbReference type="Pfam" id="PF16555"/>
    </source>
</evidence>
<feature type="chain" id="PRO_5031362693" description="Gram-positive pilin subunit D1 N-terminal domain-containing protein" evidence="1">
    <location>
        <begin position="33"/>
        <end position="241"/>
    </location>
</feature>
<organism evidence="3 4">
    <name type="scientific">Pseudoramibacter porci</name>
    <dbReference type="NCBI Taxonomy" id="2606631"/>
    <lineage>
        <taxon>Bacteria</taxon>
        <taxon>Bacillati</taxon>
        <taxon>Bacillota</taxon>
        <taxon>Clostridia</taxon>
        <taxon>Eubacteriales</taxon>
        <taxon>Eubacteriaceae</taxon>
        <taxon>Pseudoramibacter</taxon>
    </lineage>
</organism>
<dbReference type="Proteomes" id="UP000461754">
    <property type="component" value="Unassembled WGS sequence"/>
</dbReference>
<comment type="caution">
    <text evidence="3">The sequence shown here is derived from an EMBL/GenBank/DDBJ whole genome shotgun (WGS) entry which is preliminary data.</text>
</comment>
<gene>
    <name evidence="3" type="ORF">FYJ52_08525</name>
</gene>
<evidence type="ECO:0000313" key="3">
    <source>
        <dbReference type="EMBL" id="MSS20440.1"/>
    </source>
</evidence>